<dbReference type="InterPro" id="IPR008507">
    <property type="entry name" value="DUF789"/>
</dbReference>
<name>A0A0A9CUW3_ARUDO</name>
<dbReference type="AlphaFoldDB" id="A0A0A9CUW3"/>
<dbReference type="Pfam" id="PF05623">
    <property type="entry name" value="DUF789"/>
    <property type="match status" value="1"/>
</dbReference>
<sequence>MSDRIYRTCGREAAMSPICSFEQGFDISGVHCLPVPIQSSATGYLAWEGWMYGTYRPYYFDASQPLAAPEWYSDTGIDFNAPQWEDRHWSYGHHLFPYGLYHFGSIPEYGSRNPQSIPQPARTRYVPCDYQEAIIPVGEIMGHTESLSHPSIRGHSMPEEAKDSDSSNSTDTKVDKKTESFSGCHTTGGTLETESVNKMDSISSSVTDSVRTNEAHEHSDGNRNQAILSAQCTTLGYSFTYMCSEKTAEALAASWKSQVVSESILEATGNPVAQFERLLYATAPVVSSSSNRPPDEILCRTSTPRSTILSKCWWPDVSLLDVWKWYIECAGFDLGVKVEDSWKSDYFTAYFTPSLSAVQLFGYSHSSLSDSLKKLSVGVP</sequence>
<dbReference type="PANTHER" id="PTHR32010:SF18">
    <property type="entry name" value="DUF789 FAMILY PROTEIN"/>
    <property type="match status" value="1"/>
</dbReference>
<accession>A0A0A9CUW3</accession>
<reference evidence="2" key="1">
    <citation type="submission" date="2014-09" db="EMBL/GenBank/DDBJ databases">
        <authorList>
            <person name="Magalhaes I.L.F."/>
            <person name="Oliveira U."/>
            <person name="Santos F.R."/>
            <person name="Vidigal T.H.D.A."/>
            <person name="Brescovit A.D."/>
            <person name="Santos A.J."/>
        </authorList>
    </citation>
    <scope>NUCLEOTIDE SEQUENCE</scope>
    <source>
        <tissue evidence="2">Shoot tissue taken approximately 20 cm above the soil surface</tissue>
    </source>
</reference>
<dbReference type="PANTHER" id="PTHR32010">
    <property type="entry name" value="PHOTOSYSTEM II STABILITY/ASSEMBLY FACTOR HCF136, CHLOROPLASTIC"/>
    <property type="match status" value="1"/>
</dbReference>
<evidence type="ECO:0000313" key="2">
    <source>
        <dbReference type="EMBL" id="JAD78223.1"/>
    </source>
</evidence>
<protein>
    <submittedName>
        <fullName evidence="2">Uncharacterized protein</fullName>
    </submittedName>
</protein>
<evidence type="ECO:0000256" key="1">
    <source>
        <dbReference type="SAM" id="MobiDB-lite"/>
    </source>
</evidence>
<feature type="compositionally biased region" description="Basic and acidic residues" evidence="1">
    <location>
        <begin position="211"/>
        <end position="221"/>
    </location>
</feature>
<feature type="compositionally biased region" description="Polar residues" evidence="1">
    <location>
        <begin position="180"/>
        <end position="210"/>
    </location>
</feature>
<feature type="region of interest" description="Disordered" evidence="1">
    <location>
        <begin position="145"/>
        <end position="222"/>
    </location>
</feature>
<organism evidence="2">
    <name type="scientific">Arundo donax</name>
    <name type="common">Giant reed</name>
    <name type="synonym">Donax arundinaceus</name>
    <dbReference type="NCBI Taxonomy" id="35708"/>
    <lineage>
        <taxon>Eukaryota</taxon>
        <taxon>Viridiplantae</taxon>
        <taxon>Streptophyta</taxon>
        <taxon>Embryophyta</taxon>
        <taxon>Tracheophyta</taxon>
        <taxon>Spermatophyta</taxon>
        <taxon>Magnoliopsida</taxon>
        <taxon>Liliopsida</taxon>
        <taxon>Poales</taxon>
        <taxon>Poaceae</taxon>
        <taxon>PACMAD clade</taxon>
        <taxon>Arundinoideae</taxon>
        <taxon>Arundineae</taxon>
        <taxon>Arundo</taxon>
    </lineage>
</organism>
<dbReference type="EMBL" id="GBRH01219672">
    <property type="protein sequence ID" value="JAD78223.1"/>
    <property type="molecule type" value="Transcribed_RNA"/>
</dbReference>
<reference evidence="2" key="2">
    <citation type="journal article" date="2015" name="Data Brief">
        <title>Shoot transcriptome of the giant reed, Arundo donax.</title>
        <authorList>
            <person name="Barrero R.A."/>
            <person name="Guerrero F.D."/>
            <person name="Moolhuijzen P."/>
            <person name="Goolsby J.A."/>
            <person name="Tidwell J."/>
            <person name="Bellgard S.E."/>
            <person name="Bellgard M.I."/>
        </authorList>
    </citation>
    <scope>NUCLEOTIDE SEQUENCE</scope>
    <source>
        <tissue evidence="2">Shoot tissue taken approximately 20 cm above the soil surface</tissue>
    </source>
</reference>
<feature type="compositionally biased region" description="Basic and acidic residues" evidence="1">
    <location>
        <begin position="156"/>
        <end position="165"/>
    </location>
</feature>
<proteinExistence type="predicted"/>